<dbReference type="NCBIfam" id="TIGR00453">
    <property type="entry name" value="ispD"/>
    <property type="match status" value="1"/>
</dbReference>
<protein>
    <recommendedName>
        <fullName evidence="7">2-C-methyl-D-erythritol 4-phosphate cytidylyltransferase</fullName>
        <ecNumber evidence="7">2.7.7.60</ecNumber>
    </recommendedName>
    <alternativeName>
        <fullName evidence="7">4-diphosphocytidyl-2C-methyl-D-erythritol synthase</fullName>
    </alternativeName>
    <alternativeName>
        <fullName evidence="7">MEP cytidylyltransferase</fullName>
        <shortName evidence="7">MCT</shortName>
    </alternativeName>
</protein>
<dbReference type="HAMAP" id="MF_00108">
    <property type="entry name" value="IspD"/>
    <property type="match status" value="1"/>
</dbReference>
<comment type="similarity">
    <text evidence="3 7">Belongs to the IspD/TarI cytidylyltransferase family. IspD subfamily.</text>
</comment>
<feature type="site" description="Transition state stabilizer" evidence="7">
    <location>
        <position position="15"/>
    </location>
</feature>
<dbReference type="Proteomes" id="UP000051373">
    <property type="component" value="Unassembled WGS sequence"/>
</dbReference>
<name>A0A0S8FW61_UNCW3</name>
<proteinExistence type="inferred from homology"/>
<dbReference type="UniPathway" id="UPA00056">
    <property type="reaction ID" value="UER00093"/>
</dbReference>
<evidence type="ECO:0000256" key="4">
    <source>
        <dbReference type="ARBA" id="ARBA00022679"/>
    </source>
</evidence>
<dbReference type="PANTHER" id="PTHR32125:SF4">
    <property type="entry name" value="2-C-METHYL-D-ERYTHRITOL 4-PHOSPHATE CYTIDYLYLTRANSFERASE, CHLOROPLASTIC"/>
    <property type="match status" value="1"/>
</dbReference>
<reference evidence="8 9" key="1">
    <citation type="journal article" date="2015" name="Microbiome">
        <title>Genomic resolution of linkages in carbon, nitrogen, and sulfur cycling among widespread estuary sediment bacteria.</title>
        <authorList>
            <person name="Baker B.J."/>
            <person name="Lazar C.S."/>
            <person name="Teske A.P."/>
            <person name="Dick G.J."/>
        </authorList>
    </citation>
    <scope>NUCLEOTIDE SEQUENCE [LARGE SCALE GENOMIC DNA]</scope>
    <source>
        <strain evidence="8">SM23_42</strain>
    </source>
</reference>
<evidence type="ECO:0000313" key="8">
    <source>
        <dbReference type="EMBL" id="KPK63964.1"/>
    </source>
</evidence>
<sequence>MTNHVVIVAAGKGRRFGGNKQFFRIHGRPLLVYSALTLENHQKIDAMTLVVPQREIKRTRKIIKEFKLEKVRHIVAGGRRRQDSVLKGLKTITGRNGVVIIHDAARPLVSKIMIGRGISLCRKYKSVILGVHVHDTVKRVAHRLVRETIPRRDLFLVQTPQFYDLQTIRKAMVLADFRVEYTDEAAMLESIGWPVYAFQGDRYNIKVTNKSDLKFVRKLLA</sequence>
<dbReference type="CDD" id="cd02516">
    <property type="entry name" value="CDP-ME_synthetase"/>
    <property type="match status" value="1"/>
</dbReference>
<keyword evidence="6 7" id="KW-0414">Isoprene biosynthesis</keyword>
<dbReference type="EMBL" id="LJUJ01000007">
    <property type="protein sequence ID" value="KPK63964.1"/>
    <property type="molecule type" value="Genomic_DNA"/>
</dbReference>
<dbReference type="InterPro" id="IPR018294">
    <property type="entry name" value="ISPD_synthase_CS"/>
</dbReference>
<dbReference type="InterPro" id="IPR001228">
    <property type="entry name" value="IspD"/>
</dbReference>
<evidence type="ECO:0000256" key="3">
    <source>
        <dbReference type="ARBA" id="ARBA00009789"/>
    </source>
</evidence>
<dbReference type="PANTHER" id="PTHR32125">
    <property type="entry name" value="2-C-METHYL-D-ERYTHRITOL 4-PHOSPHATE CYTIDYLYLTRANSFERASE, CHLOROPLASTIC"/>
    <property type="match status" value="1"/>
</dbReference>
<dbReference type="GO" id="GO:0050518">
    <property type="term" value="F:2-C-methyl-D-erythritol 4-phosphate cytidylyltransferase activity"/>
    <property type="evidence" value="ECO:0007669"/>
    <property type="project" value="UniProtKB-UniRule"/>
</dbReference>
<keyword evidence="5 7" id="KW-0548">Nucleotidyltransferase</keyword>
<dbReference type="Pfam" id="PF01128">
    <property type="entry name" value="IspD"/>
    <property type="match status" value="1"/>
</dbReference>
<accession>A0A0S8FW61</accession>
<dbReference type="SUPFAM" id="SSF53448">
    <property type="entry name" value="Nucleotide-diphospho-sugar transferases"/>
    <property type="match status" value="1"/>
</dbReference>
<evidence type="ECO:0000313" key="9">
    <source>
        <dbReference type="Proteomes" id="UP000051373"/>
    </source>
</evidence>
<dbReference type="FunFam" id="3.90.550.10:FF:000003">
    <property type="entry name" value="2-C-methyl-D-erythritol 4-phosphate cytidylyltransferase"/>
    <property type="match status" value="1"/>
</dbReference>
<dbReference type="AlphaFoldDB" id="A0A0S8FW61"/>
<dbReference type="InterPro" id="IPR050088">
    <property type="entry name" value="IspD/TarI_cytidylyltransf_bact"/>
</dbReference>
<comment type="pathway">
    <text evidence="2 7">Isoprenoid biosynthesis; isopentenyl diphosphate biosynthesis via DXP pathway; isopentenyl diphosphate from 1-deoxy-D-xylulose 5-phosphate: step 2/6.</text>
</comment>
<dbReference type="STRING" id="1703779.AMJ83_04645"/>
<comment type="function">
    <text evidence="7">Catalyzes the formation of 4-diphosphocytidyl-2-C-methyl-D-erythritol from CTP and 2-C-methyl-D-erythritol 4-phosphate (MEP).</text>
</comment>
<dbReference type="InterPro" id="IPR034683">
    <property type="entry name" value="IspD/TarI"/>
</dbReference>
<dbReference type="EC" id="2.7.7.60" evidence="7"/>
<dbReference type="GO" id="GO:0019288">
    <property type="term" value="P:isopentenyl diphosphate biosynthetic process, methylerythritol 4-phosphate pathway"/>
    <property type="evidence" value="ECO:0007669"/>
    <property type="project" value="UniProtKB-UniRule"/>
</dbReference>
<dbReference type="PROSITE" id="PS01295">
    <property type="entry name" value="ISPD"/>
    <property type="match status" value="1"/>
</dbReference>
<organism evidence="8 9">
    <name type="scientific">candidate division WOR_3 bacterium SM23_42</name>
    <dbReference type="NCBI Taxonomy" id="1703779"/>
    <lineage>
        <taxon>Bacteria</taxon>
        <taxon>Bacteria division WOR-3</taxon>
    </lineage>
</organism>
<gene>
    <name evidence="7" type="primary">ispD</name>
    <name evidence="8" type="ORF">AMJ83_04645</name>
</gene>
<dbReference type="Gene3D" id="3.90.550.10">
    <property type="entry name" value="Spore Coat Polysaccharide Biosynthesis Protein SpsA, Chain A"/>
    <property type="match status" value="1"/>
</dbReference>
<evidence type="ECO:0000256" key="6">
    <source>
        <dbReference type="ARBA" id="ARBA00023229"/>
    </source>
</evidence>
<comment type="catalytic activity">
    <reaction evidence="1 7">
        <text>2-C-methyl-D-erythritol 4-phosphate + CTP + H(+) = 4-CDP-2-C-methyl-D-erythritol + diphosphate</text>
        <dbReference type="Rhea" id="RHEA:13429"/>
        <dbReference type="ChEBI" id="CHEBI:15378"/>
        <dbReference type="ChEBI" id="CHEBI:33019"/>
        <dbReference type="ChEBI" id="CHEBI:37563"/>
        <dbReference type="ChEBI" id="CHEBI:57823"/>
        <dbReference type="ChEBI" id="CHEBI:58262"/>
        <dbReference type="EC" id="2.7.7.60"/>
    </reaction>
</comment>
<dbReference type="InterPro" id="IPR029044">
    <property type="entry name" value="Nucleotide-diphossugar_trans"/>
</dbReference>
<evidence type="ECO:0000256" key="5">
    <source>
        <dbReference type="ARBA" id="ARBA00022695"/>
    </source>
</evidence>
<keyword evidence="4 7" id="KW-0808">Transferase</keyword>
<evidence type="ECO:0000256" key="1">
    <source>
        <dbReference type="ARBA" id="ARBA00001282"/>
    </source>
</evidence>
<evidence type="ECO:0000256" key="7">
    <source>
        <dbReference type="HAMAP-Rule" id="MF_00108"/>
    </source>
</evidence>
<feature type="site" description="Positions MEP for the nucleophilic attack" evidence="7">
    <location>
        <position position="151"/>
    </location>
</feature>
<feature type="site" description="Transition state stabilizer" evidence="7">
    <location>
        <position position="20"/>
    </location>
</feature>
<evidence type="ECO:0000256" key="2">
    <source>
        <dbReference type="ARBA" id="ARBA00004787"/>
    </source>
</evidence>
<comment type="caution">
    <text evidence="8">The sequence shown here is derived from an EMBL/GenBank/DDBJ whole genome shotgun (WGS) entry which is preliminary data.</text>
</comment>
<feature type="site" description="Positions MEP for the nucleophilic attack" evidence="7">
    <location>
        <position position="206"/>
    </location>
</feature>